<sequence>MKRRVALAIVLGCAVFGAACNRDAGKHDVAATPATIAHAATVAPVATTPPPGPPPPVAPPAPVAGDDVLPAKLGSDDSIDSLRKRFGAVNIEVGQVPGAEDLVPGAILYPHDPTRRLYLYFHDDQMHALSLVRVLDGESHWKLPSGVHMGMPLSEIVARNGKRIQFSGFGWDYGGTVSNWNNGHLQPMPGQGRFSLRERPDLPDTIALPEGEGEVWSDDPKYPTMDRDVVVGEIVYGFPARP</sequence>
<keyword evidence="1" id="KW-0732">Signal</keyword>
<accession>A0ABN6FT42</accession>
<name>A0ABN6FT42_9GAMM</name>
<gene>
    <name evidence="2" type="ORF">LYSCAS_18940</name>
</gene>
<feature type="chain" id="PRO_5047241417" evidence="1">
    <location>
        <begin position="19"/>
        <end position="242"/>
    </location>
</feature>
<dbReference type="RefSeq" id="WP_213433832.1">
    <property type="nucleotide sequence ID" value="NZ_AP024545.1"/>
</dbReference>
<dbReference type="EMBL" id="AP024545">
    <property type="protein sequence ID" value="BCT92870.1"/>
    <property type="molecule type" value="Genomic_DNA"/>
</dbReference>
<protein>
    <submittedName>
        <fullName evidence="2">Uncharacterized protein</fullName>
    </submittedName>
</protein>
<organism evidence="2 3">
    <name type="scientific">Noviluteimonas caseinilytica</name>
    <dbReference type="NCBI Taxonomy" id="2675101"/>
    <lineage>
        <taxon>Bacteria</taxon>
        <taxon>Pseudomonadati</taxon>
        <taxon>Pseudomonadota</taxon>
        <taxon>Gammaproteobacteria</taxon>
        <taxon>Lysobacterales</taxon>
        <taxon>Lysobacteraceae</taxon>
        <taxon>Noviluteimonas</taxon>
    </lineage>
</organism>
<keyword evidence="3" id="KW-1185">Reference proteome</keyword>
<proteinExistence type="predicted"/>
<evidence type="ECO:0000256" key="1">
    <source>
        <dbReference type="SAM" id="SignalP"/>
    </source>
</evidence>
<evidence type="ECO:0000313" key="3">
    <source>
        <dbReference type="Proteomes" id="UP000681317"/>
    </source>
</evidence>
<dbReference type="Proteomes" id="UP000681317">
    <property type="component" value="Chromosome"/>
</dbReference>
<reference evidence="2 3" key="1">
    <citation type="submission" date="2021-03" db="EMBL/GenBank/DDBJ databases">
        <title>Complete Genome Sequences of Two Lysobacter Strains Isolated from Sea Water (Lysobacter caseinilyticus) and Soil (Lysobacter helvus) in South Korea.</title>
        <authorList>
            <person name="Watanabe Y."/>
            <person name="Arakawa K."/>
        </authorList>
    </citation>
    <scope>NUCLEOTIDE SEQUENCE [LARGE SCALE GENOMIC DNA]</scope>
    <source>
        <strain evidence="2 3">KVB24</strain>
    </source>
</reference>
<evidence type="ECO:0000313" key="2">
    <source>
        <dbReference type="EMBL" id="BCT92870.1"/>
    </source>
</evidence>
<feature type="signal peptide" evidence="1">
    <location>
        <begin position="1"/>
        <end position="18"/>
    </location>
</feature>